<evidence type="ECO:0000313" key="2">
    <source>
        <dbReference type="EMBL" id="PKI62189.1"/>
    </source>
</evidence>
<dbReference type="AlphaFoldDB" id="A0A2I0K0V1"/>
<feature type="region of interest" description="Disordered" evidence="1">
    <location>
        <begin position="45"/>
        <end position="95"/>
    </location>
</feature>
<proteinExistence type="predicted"/>
<evidence type="ECO:0000256" key="1">
    <source>
        <dbReference type="SAM" id="MobiDB-lite"/>
    </source>
</evidence>
<dbReference type="EMBL" id="PGOL01000988">
    <property type="protein sequence ID" value="PKI62189.1"/>
    <property type="molecule type" value="Genomic_DNA"/>
</dbReference>
<organism evidence="2 3">
    <name type="scientific">Punica granatum</name>
    <name type="common">Pomegranate</name>
    <dbReference type="NCBI Taxonomy" id="22663"/>
    <lineage>
        <taxon>Eukaryota</taxon>
        <taxon>Viridiplantae</taxon>
        <taxon>Streptophyta</taxon>
        <taxon>Embryophyta</taxon>
        <taxon>Tracheophyta</taxon>
        <taxon>Spermatophyta</taxon>
        <taxon>Magnoliopsida</taxon>
        <taxon>eudicotyledons</taxon>
        <taxon>Gunneridae</taxon>
        <taxon>Pentapetalae</taxon>
        <taxon>rosids</taxon>
        <taxon>malvids</taxon>
        <taxon>Myrtales</taxon>
        <taxon>Lythraceae</taxon>
        <taxon>Punica</taxon>
    </lineage>
</organism>
<feature type="compositionally biased region" description="Polar residues" evidence="1">
    <location>
        <begin position="73"/>
        <end position="83"/>
    </location>
</feature>
<dbReference type="Proteomes" id="UP000233551">
    <property type="component" value="Unassembled WGS sequence"/>
</dbReference>
<gene>
    <name evidence="2" type="ORF">CRG98_017562</name>
</gene>
<keyword evidence="3" id="KW-1185">Reference proteome</keyword>
<reference evidence="2 3" key="1">
    <citation type="submission" date="2017-11" db="EMBL/GenBank/DDBJ databases">
        <title>De-novo sequencing of pomegranate (Punica granatum L.) genome.</title>
        <authorList>
            <person name="Akparov Z."/>
            <person name="Amiraslanov A."/>
            <person name="Hajiyeva S."/>
            <person name="Abbasov M."/>
            <person name="Kaur K."/>
            <person name="Hamwieh A."/>
            <person name="Solovyev V."/>
            <person name="Salamov A."/>
            <person name="Braich B."/>
            <person name="Kosarev P."/>
            <person name="Mahmoud A."/>
            <person name="Hajiyev E."/>
            <person name="Babayeva S."/>
            <person name="Izzatullayeva V."/>
            <person name="Mammadov A."/>
            <person name="Mammadov A."/>
            <person name="Sharifova S."/>
            <person name="Ojaghi J."/>
            <person name="Eynullazada K."/>
            <person name="Bayramov B."/>
            <person name="Abdulazimova A."/>
            <person name="Shahmuradov I."/>
        </authorList>
    </citation>
    <scope>NUCLEOTIDE SEQUENCE [LARGE SCALE GENOMIC DNA]</scope>
    <source>
        <strain evidence="3">cv. AG2017</strain>
        <tissue evidence="2">Leaf</tissue>
    </source>
</reference>
<sequence length="145" mass="16198">MGRRRREDKTIVTGLRDREEGEGLLQPPGYPIHRPGTGLCNETTICGGGDPKPSLRAARKTAPSRMRKLGPRQRSTVQRSATESMEKLGRTREWEESYPDRRQLRGRGWRLPDPSGVALDVPNWEPNAPTMGASRAFSSFLESLG</sequence>
<evidence type="ECO:0000313" key="3">
    <source>
        <dbReference type="Proteomes" id="UP000233551"/>
    </source>
</evidence>
<feature type="compositionally biased region" description="Basic and acidic residues" evidence="1">
    <location>
        <begin position="84"/>
        <end position="95"/>
    </location>
</feature>
<name>A0A2I0K0V1_PUNGR</name>
<accession>A0A2I0K0V1</accession>
<comment type="caution">
    <text evidence="2">The sequence shown here is derived from an EMBL/GenBank/DDBJ whole genome shotgun (WGS) entry which is preliminary data.</text>
</comment>
<protein>
    <submittedName>
        <fullName evidence="2">Uncharacterized protein</fullName>
    </submittedName>
</protein>